<proteinExistence type="predicted"/>
<sequence length="102" mass="12088">MEALELKLSQVEAMKIKMAKVEEERMIISNEASCFSSEVYLRREKTAYLESIEVAARIESFLKENLWVKDKILVPELLKWLGWRLESFFIQRGCCRRSHLSF</sequence>
<dbReference type="Proteomes" id="UP000823775">
    <property type="component" value="Unassembled WGS sequence"/>
</dbReference>
<accession>A0ABS8WQ15</accession>
<organism evidence="2 3">
    <name type="scientific">Datura stramonium</name>
    <name type="common">Jimsonweed</name>
    <name type="synonym">Common thornapple</name>
    <dbReference type="NCBI Taxonomy" id="4076"/>
    <lineage>
        <taxon>Eukaryota</taxon>
        <taxon>Viridiplantae</taxon>
        <taxon>Streptophyta</taxon>
        <taxon>Embryophyta</taxon>
        <taxon>Tracheophyta</taxon>
        <taxon>Spermatophyta</taxon>
        <taxon>Magnoliopsida</taxon>
        <taxon>eudicotyledons</taxon>
        <taxon>Gunneridae</taxon>
        <taxon>Pentapetalae</taxon>
        <taxon>asterids</taxon>
        <taxon>lamiids</taxon>
        <taxon>Solanales</taxon>
        <taxon>Solanaceae</taxon>
        <taxon>Solanoideae</taxon>
        <taxon>Datureae</taxon>
        <taxon>Datura</taxon>
    </lineage>
</organism>
<gene>
    <name evidence="2" type="ORF">HAX54_000515</name>
</gene>
<keyword evidence="3" id="KW-1185">Reference proteome</keyword>
<reference evidence="2 3" key="1">
    <citation type="journal article" date="2021" name="BMC Genomics">
        <title>Datura genome reveals duplications of psychoactive alkaloid biosynthetic genes and high mutation rate following tissue culture.</title>
        <authorList>
            <person name="Rajewski A."/>
            <person name="Carter-House D."/>
            <person name="Stajich J."/>
            <person name="Litt A."/>
        </authorList>
    </citation>
    <scope>NUCLEOTIDE SEQUENCE [LARGE SCALE GENOMIC DNA]</scope>
    <source>
        <strain evidence="2">AR-01</strain>
    </source>
</reference>
<evidence type="ECO:0000313" key="2">
    <source>
        <dbReference type="EMBL" id="MCE3214997.1"/>
    </source>
</evidence>
<evidence type="ECO:0000256" key="1">
    <source>
        <dbReference type="SAM" id="Coils"/>
    </source>
</evidence>
<comment type="caution">
    <text evidence="2">The sequence shown here is derived from an EMBL/GenBank/DDBJ whole genome shotgun (WGS) entry which is preliminary data.</text>
</comment>
<keyword evidence="1" id="KW-0175">Coiled coil</keyword>
<name>A0ABS8WQ15_DATST</name>
<protein>
    <submittedName>
        <fullName evidence="2">Uncharacterized protein</fullName>
    </submittedName>
</protein>
<dbReference type="EMBL" id="JACEIK010010141">
    <property type="protein sequence ID" value="MCE3214997.1"/>
    <property type="molecule type" value="Genomic_DNA"/>
</dbReference>
<feature type="coiled-coil region" evidence="1">
    <location>
        <begin position="4"/>
        <end position="31"/>
    </location>
</feature>
<evidence type="ECO:0000313" key="3">
    <source>
        <dbReference type="Proteomes" id="UP000823775"/>
    </source>
</evidence>